<comment type="caution">
    <text evidence="1">The sequence shown here is derived from an EMBL/GenBank/DDBJ whole genome shotgun (WGS) entry which is preliminary data.</text>
</comment>
<dbReference type="AlphaFoldDB" id="A0A147KA22"/>
<dbReference type="Proteomes" id="UP000074108">
    <property type="component" value="Unassembled WGS sequence"/>
</dbReference>
<dbReference type="EMBL" id="LDYG01000021">
    <property type="protein sequence ID" value="KUP07544.1"/>
    <property type="molecule type" value="Genomic_DNA"/>
</dbReference>
<reference evidence="1 2" key="1">
    <citation type="journal article" date="2016" name="Front. Microbiol.">
        <title>Microevolution Analysis of Bacillus coahuilensis Unveils Differences in Phosphorus Acquisition Strategies and Their Regulation.</title>
        <authorList>
            <person name="Gomez-Lunar Z."/>
            <person name="Hernandez-Gonzalez I."/>
            <person name="Rodriguez-Torres M.D."/>
            <person name="Souza V."/>
            <person name="Olmedo-Alvarez G."/>
        </authorList>
    </citation>
    <scope>NUCLEOTIDE SEQUENCE [LARGE SCALE GENOMIC DNA]</scope>
    <source>
        <strain evidence="2">p1.1.43</strain>
    </source>
</reference>
<accession>A0A147KA22</accession>
<evidence type="ECO:0000313" key="1">
    <source>
        <dbReference type="EMBL" id="KUP07544.1"/>
    </source>
</evidence>
<sequence length="162" mass="18152">MSCGPKDKKFDNCVCEVVRAIKDIQDNAVEDECLDCTTNCFLEPLGGLNSPVRRHKADTRVFTLSLPNGELFKGLFRRRLDDHPCVGGFSPFFRVEEVFDNCCATLRVLVPVGDYDHDGDLEVAKDFCKIDGFVRTDNCITVDLDCFCAVQCIADVNLRICD</sequence>
<organism evidence="1 2">
    <name type="scientific">Bacillus coahuilensis p1.1.43</name>
    <dbReference type="NCBI Taxonomy" id="1150625"/>
    <lineage>
        <taxon>Bacteria</taxon>
        <taxon>Bacillati</taxon>
        <taxon>Bacillota</taxon>
        <taxon>Bacilli</taxon>
        <taxon>Bacillales</taxon>
        <taxon>Bacillaceae</taxon>
        <taxon>Bacillus</taxon>
    </lineage>
</organism>
<dbReference type="Pfam" id="PF10612">
    <property type="entry name" value="Spore-coat_CotZ"/>
    <property type="match status" value="1"/>
</dbReference>
<name>A0A147KA22_9BACI</name>
<dbReference type="RefSeq" id="WP_010173228.1">
    <property type="nucleotide sequence ID" value="NZ_LDYG01000021.1"/>
</dbReference>
<dbReference type="PATRIC" id="fig|1150625.3.peg.995"/>
<dbReference type="OrthoDB" id="1655185at2"/>
<keyword evidence="2" id="KW-1185">Reference proteome</keyword>
<protein>
    <submittedName>
        <fullName evidence="1">CotZ</fullName>
    </submittedName>
</protein>
<proteinExistence type="predicted"/>
<evidence type="ECO:0000313" key="2">
    <source>
        <dbReference type="Proteomes" id="UP000074108"/>
    </source>
</evidence>
<dbReference type="STRING" id="1150625.Q75_04750"/>
<gene>
    <name evidence="1" type="ORF">Q75_04750</name>
</gene>
<dbReference type="InterPro" id="IPR019593">
    <property type="entry name" value="Spore_coat_protein_Z/Y"/>
</dbReference>